<proteinExistence type="predicted"/>
<gene>
    <name evidence="2" type="ORF">BCR39DRAFT_512722</name>
</gene>
<feature type="transmembrane region" description="Helical" evidence="1">
    <location>
        <begin position="29"/>
        <end position="49"/>
    </location>
</feature>
<dbReference type="InParanoid" id="A0A1Y2BM88"/>
<evidence type="ECO:0000313" key="2">
    <source>
        <dbReference type="EMBL" id="ORY35869.1"/>
    </source>
</evidence>
<sequence>MLVLVASADHQAWWILQARSPSSLSPLSIVQSAYFILVGRVHLVISSYIQSIYYSGLFKCIRQARPA</sequence>
<keyword evidence="1" id="KW-0472">Membrane</keyword>
<evidence type="ECO:0000313" key="3">
    <source>
        <dbReference type="Proteomes" id="UP000193986"/>
    </source>
</evidence>
<dbReference type="AlphaFoldDB" id="A0A1Y2BM88"/>
<protein>
    <submittedName>
        <fullName evidence="2">Uncharacterized protein</fullName>
    </submittedName>
</protein>
<dbReference type="Proteomes" id="UP000193986">
    <property type="component" value="Unassembled WGS sequence"/>
</dbReference>
<organism evidence="2 3">
    <name type="scientific">Naematelia encephala</name>
    <dbReference type="NCBI Taxonomy" id="71784"/>
    <lineage>
        <taxon>Eukaryota</taxon>
        <taxon>Fungi</taxon>
        <taxon>Dikarya</taxon>
        <taxon>Basidiomycota</taxon>
        <taxon>Agaricomycotina</taxon>
        <taxon>Tremellomycetes</taxon>
        <taxon>Tremellales</taxon>
        <taxon>Naemateliaceae</taxon>
        <taxon>Naematelia</taxon>
    </lineage>
</organism>
<keyword evidence="1" id="KW-1133">Transmembrane helix</keyword>
<accession>A0A1Y2BM88</accession>
<keyword evidence="3" id="KW-1185">Reference proteome</keyword>
<comment type="caution">
    <text evidence="2">The sequence shown here is derived from an EMBL/GenBank/DDBJ whole genome shotgun (WGS) entry which is preliminary data.</text>
</comment>
<name>A0A1Y2BM88_9TREE</name>
<evidence type="ECO:0000256" key="1">
    <source>
        <dbReference type="SAM" id="Phobius"/>
    </source>
</evidence>
<keyword evidence="1" id="KW-0812">Transmembrane</keyword>
<dbReference type="EMBL" id="MCFC01000001">
    <property type="protein sequence ID" value="ORY35869.1"/>
    <property type="molecule type" value="Genomic_DNA"/>
</dbReference>
<reference evidence="2 3" key="1">
    <citation type="submission" date="2016-07" db="EMBL/GenBank/DDBJ databases">
        <title>Pervasive Adenine N6-methylation of Active Genes in Fungi.</title>
        <authorList>
            <consortium name="DOE Joint Genome Institute"/>
            <person name="Mondo S.J."/>
            <person name="Dannebaum R.O."/>
            <person name="Kuo R.C."/>
            <person name="Labutti K."/>
            <person name="Haridas S."/>
            <person name="Kuo A."/>
            <person name="Salamov A."/>
            <person name="Ahrendt S.R."/>
            <person name="Lipzen A."/>
            <person name="Sullivan W."/>
            <person name="Andreopoulos W.B."/>
            <person name="Clum A."/>
            <person name="Lindquist E."/>
            <person name="Daum C."/>
            <person name="Ramamoorthy G.K."/>
            <person name="Gryganskyi A."/>
            <person name="Culley D."/>
            <person name="Magnuson J.K."/>
            <person name="James T.Y."/>
            <person name="O'Malley M.A."/>
            <person name="Stajich J.E."/>
            <person name="Spatafora J.W."/>
            <person name="Visel A."/>
            <person name="Grigoriev I.V."/>
        </authorList>
    </citation>
    <scope>NUCLEOTIDE SEQUENCE [LARGE SCALE GENOMIC DNA]</scope>
    <source>
        <strain evidence="2 3">68-887.2</strain>
    </source>
</reference>